<comment type="caution">
    <text evidence="1">The sequence shown here is derived from an EMBL/GenBank/DDBJ whole genome shotgun (WGS) entry which is preliminary data.</text>
</comment>
<gene>
    <name evidence="1" type="ORF">VA599_11755</name>
</gene>
<dbReference type="RefSeq" id="WP_346788702.1">
    <property type="nucleotide sequence ID" value="NZ_JAYFSJ010000007.1"/>
</dbReference>
<evidence type="ECO:0000313" key="1">
    <source>
        <dbReference type="EMBL" id="MEN7431427.1"/>
    </source>
</evidence>
<sequence>MRTSRHATRMESAGGRGAFQRIWDAIRARRDDFTMLLIHSDTLATEGAIGHYLNALALGGYIERINQRTSYAEQQRFRLVKDTGIEYPRLDAKGQPIARDLCTEALWRTMRIVGGEFSTRELAAMASTPERPIAHSTASLYIGQLVKAGYVIKAKATRVAGKRSTPRYRFLPQRYSGPRPPVVGRNAYVYDPNLDKVVWQEEMNHDDHL</sequence>
<keyword evidence="2" id="KW-1185">Reference proteome</keyword>
<reference evidence="1 2" key="1">
    <citation type="submission" date="2023-12" db="EMBL/GenBank/DDBJ databases">
        <title>Chromobacterium sp. strain TRC.1.1.SA producing antimicrobial pigment.</title>
        <authorList>
            <person name="Verma N."/>
            <person name="Choksket S."/>
            <person name="Pinnaka A.K."/>
            <person name="Korpole S."/>
        </authorList>
    </citation>
    <scope>NUCLEOTIDE SEQUENCE [LARGE SCALE GENOMIC DNA]</scope>
    <source>
        <strain evidence="1 2">TRC1.1.SA</strain>
    </source>
</reference>
<dbReference type="Proteomes" id="UP001405405">
    <property type="component" value="Unassembled WGS sequence"/>
</dbReference>
<evidence type="ECO:0008006" key="3">
    <source>
        <dbReference type="Google" id="ProtNLM"/>
    </source>
</evidence>
<organism evidence="1 2">
    <name type="scientific">Chromobacterium indicum</name>
    <dbReference type="NCBI Taxonomy" id="3110228"/>
    <lineage>
        <taxon>Bacteria</taxon>
        <taxon>Pseudomonadati</taxon>
        <taxon>Pseudomonadota</taxon>
        <taxon>Betaproteobacteria</taxon>
        <taxon>Neisseriales</taxon>
        <taxon>Chromobacteriaceae</taxon>
        <taxon>Chromobacterium</taxon>
    </lineage>
</organism>
<accession>A0ABV0CNB2</accession>
<protein>
    <recommendedName>
        <fullName evidence="3">MarR family transcriptional regulator</fullName>
    </recommendedName>
</protein>
<name>A0ABV0CNB2_9NEIS</name>
<proteinExistence type="predicted"/>
<dbReference type="EMBL" id="JAYFSJ010000007">
    <property type="protein sequence ID" value="MEN7431427.1"/>
    <property type="molecule type" value="Genomic_DNA"/>
</dbReference>
<evidence type="ECO:0000313" key="2">
    <source>
        <dbReference type="Proteomes" id="UP001405405"/>
    </source>
</evidence>